<evidence type="ECO:0000313" key="3">
    <source>
        <dbReference type="Proteomes" id="UP000663865"/>
    </source>
</evidence>
<dbReference type="PANTHER" id="PTHR40265">
    <property type="entry name" value="BLL2707 PROTEIN"/>
    <property type="match status" value="1"/>
</dbReference>
<evidence type="ECO:0000313" key="2">
    <source>
        <dbReference type="EMBL" id="CAF3610454.1"/>
    </source>
</evidence>
<accession>A0A818NNT8</accession>
<dbReference type="EMBL" id="CAJNYV010003773">
    <property type="protein sequence ID" value="CAF3610454.1"/>
    <property type="molecule type" value="Genomic_DNA"/>
</dbReference>
<evidence type="ECO:0000259" key="1">
    <source>
        <dbReference type="Pfam" id="PF13468"/>
    </source>
</evidence>
<dbReference type="InterPro" id="IPR029068">
    <property type="entry name" value="Glyas_Bleomycin-R_OHBP_Dase"/>
</dbReference>
<gene>
    <name evidence="2" type="ORF">KIK155_LOCUS21401</name>
</gene>
<proteinExistence type="predicted"/>
<sequence>MSHIDHIVINTSDRIDQVLACFESMGFTVTPRGYHSSGTINHTIVFNDNYLELLGYPTGKLPEHSSELIRRPIGLVATVLKTDDAEQMQNSLMLHGFNMSPVLNLSRPLDLGNGESMDVKFRVTTLECEVTPGTFLYYCQHLTPELVWRSQWQTHANGCVTMVRLIINVNDLKAAVETYQRAVDISEVKSIDKNRCIIRLFNFEIILTTDVNNPWGTQTLVLGTDSLEKVEAIFLQSGINYLKEDQRIFADTRACIGCAIEFESID</sequence>
<protein>
    <recommendedName>
        <fullName evidence="1">Glyoxalase-like domain-containing protein</fullName>
    </recommendedName>
</protein>
<comment type="caution">
    <text evidence="2">The sequence shown here is derived from an EMBL/GenBank/DDBJ whole genome shotgun (WGS) entry which is preliminary data.</text>
</comment>
<dbReference type="SUPFAM" id="SSF54593">
    <property type="entry name" value="Glyoxalase/Bleomycin resistance protein/Dihydroxybiphenyl dioxygenase"/>
    <property type="match status" value="2"/>
</dbReference>
<organism evidence="2 3">
    <name type="scientific">Rotaria socialis</name>
    <dbReference type="NCBI Taxonomy" id="392032"/>
    <lineage>
        <taxon>Eukaryota</taxon>
        <taxon>Metazoa</taxon>
        <taxon>Spiralia</taxon>
        <taxon>Gnathifera</taxon>
        <taxon>Rotifera</taxon>
        <taxon>Eurotatoria</taxon>
        <taxon>Bdelloidea</taxon>
        <taxon>Philodinida</taxon>
        <taxon>Philodinidae</taxon>
        <taxon>Rotaria</taxon>
    </lineage>
</organism>
<dbReference type="PANTHER" id="PTHR40265:SF1">
    <property type="entry name" value="GLYOXALASE-LIKE DOMAIN-CONTAINING PROTEIN"/>
    <property type="match status" value="1"/>
</dbReference>
<name>A0A818NNT8_9BILA</name>
<dbReference type="Proteomes" id="UP000663865">
    <property type="component" value="Unassembled WGS sequence"/>
</dbReference>
<dbReference type="InterPro" id="IPR025870">
    <property type="entry name" value="Glyoxalase-like_dom"/>
</dbReference>
<dbReference type="Pfam" id="PF13468">
    <property type="entry name" value="Glyoxalase_3"/>
    <property type="match status" value="1"/>
</dbReference>
<dbReference type="AlphaFoldDB" id="A0A818NNT8"/>
<reference evidence="2" key="1">
    <citation type="submission" date="2021-02" db="EMBL/GenBank/DDBJ databases">
        <authorList>
            <person name="Nowell W R."/>
        </authorList>
    </citation>
    <scope>NUCLEOTIDE SEQUENCE</scope>
</reference>
<dbReference type="Gene3D" id="3.10.180.10">
    <property type="entry name" value="2,3-Dihydroxybiphenyl 1,2-Dioxygenase, domain 1"/>
    <property type="match status" value="1"/>
</dbReference>
<feature type="domain" description="Glyoxalase-like" evidence="1">
    <location>
        <begin position="4"/>
        <end position="182"/>
    </location>
</feature>